<organism evidence="1 2">
    <name type="scientific">Durusdinium trenchii</name>
    <dbReference type="NCBI Taxonomy" id="1381693"/>
    <lineage>
        <taxon>Eukaryota</taxon>
        <taxon>Sar</taxon>
        <taxon>Alveolata</taxon>
        <taxon>Dinophyceae</taxon>
        <taxon>Suessiales</taxon>
        <taxon>Symbiodiniaceae</taxon>
        <taxon>Durusdinium</taxon>
    </lineage>
</organism>
<dbReference type="Gene3D" id="3.90.550.10">
    <property type="entry name" value="Spore Coat Polysaccharide Biosynthesis Protein SpsA, Chain A"/>
    <property type="match status" value="1"/>
</dbReference>
<dbReference type="PANTHER" id="PTHR11183">
    <property type="entry name" value="GLYCOGENIN SUBFAMILY MEMBER"/>
    <property type="match status" value="1"/>
</dbReference>
<evidence type="ECO:0000313" key="1">
    <source>
        <dbReference type="EMBL" id="CAK9074811.1"/>
    </source>
</evidence>
<proteinExistence type="predicted"/>
<dbReference type="InterPro" id="IPR029044">
    <property type="entry name" value="Nucleotide-diphossugar_trans"/>
</dbReference>
<dbReference type="EMBL" id="CAXAMN010023040">
    <property type="protein sequence ID" value="CAK9074811.1"/>
    <property type="molecule type" value="Genomic_DNA"/>
</dbReference>
<comment type="caution">
    <text evidence="1">The sequence shown here is derived from an EMBL/GenBank/DDBJ whole genome shotgun (WGS) entry which is preliminary data.</text>
</comment>
<accession>A0ABP0PGR4</accession>
<dbReference type="Proteomes" id="UP001642484">
    <property type="component" value="Unassembled WGS sequence"/>
</dbReference>
<reference evidence="1 2" key="1">
    <citation type="submission" date="2024-02" db="EMBL/GenBank/DDBJ databases">
        <authorList>
            <person name="Chen Y."/>
            <person name="Shah S."/>
            <person name="Dougan E. K."/>
            <person name="Thang M."/>
            <person name="Chan C."/>
        </authorList>
    </citation>
    <scope>NUCLEOTIDE SEQUENCE [LARGE SCALE GENOMIC DNA]</scope>
</reference>
<sequence length="295" mass="32614">MSPSQETFPEQGEQEDFRFAVKGSEAKGALVTLHSVGIHAGSAQLERVLLVPSSGRVSKVWRQRFEALGIQVLDVPDVVPSPALLEAMEAERSKLHRQGVLEVLQPMPYGGAFAKVHAWNPDLGYETVVLLDGDVLAKRPLVPLLRLEALSAGKDLNDAFNYGVVVLKPDRQIHAGLVKLLTEAGEEELLRYNTRILGAGEAWLAKSWSFRTNSVEKFSRCSCPPVPHLHTDRAIWADVLTTSKGAETSKSTWSNLYGCCQTMRVTDSMLKEPRSHDIVRNDAAMVGRLRGPRRR</sequence>
<dbReference type="InterPro" id="IPR050587">
    <property type="entry name" value="GNT1/Glycosyltrans_8"/>
</dbReference>
<protein>
    <recommendedName>
        <fullName evidence="3">Hexosyltransferase</fullName>
    </recommendedName>
</protein>
<keyword evidence="2" id="KW-1185">Reference proteome</keyword>
<evidence type="ECO:0000313" key="2">
    <source>
        <dbReference type="Proteomes" id="UP001642484"/>
    </source>
</evidence>
<evidence type="ECO:0008006" key="3">
    <source>
        <dbReference type="Google" id="ProtNLM"/>
    </source>
</evidence>
<gene>
    <name evidence="1" type="ORF">CCMP2556_LOCUS36843</name>
</gene>
<name>A0ABP0PGR4_9DINO</name>
<dbReference type="SUPFAM" id="SSF53448">
    <property type="entry name" value="Nucleotide-diphospho-sugar transferases"/>
    <property type="match status" value="1"/>
</dbReference>